<dbReference type="EMBL" id="CP002877">
    <property type="protein sequence ID" value="AEI76698.1"/>
    <property type="molecule type" value="Genomic_DNA"/>
</dbReference>
<feature type="region of interest" description="Disordered" evidence="1">
    <location>
        <begin position="169"/>
        <end position="196"/>
    </location>
</feature>
<evidence type="ECO:0000313" key="2">
    <source>
        <dbReference type="EMBL" id="AEI76698.1"/>
    </source>
</evidence>
<gene>
    <name evidence="2" type="ordered locus">CNE_1c13490</name>
</gene>
<feature type="compositionally biased region" description="Basic residues" evidence="1">
    <location>
        <begin position="174"/>
        <end position="189"/>
    </location>
</feature>
<name>G0ES80_CUPNN</name>
<sequence>MVRDVRPSSWGYSVVAPGIQKRVCVSRLCSRLCDLLSMARIQGRNYGQLFQRDFLNLQQQLKRNLATFRHCFVSRLDKIPNVTHRVRHSTFVGNFCLFYSPACSLKPVNVPAEWTNERCRCKPSSQLCFASTKSLLPQCDAECHNDRRNSSDCGYDFPKSLAAELRIGRTGNSHGHHPNSRRNHARQHHAFGEPKKVRHTRSCFSLGWDPNMAPATSFASAQSDLYVHVDRSIDNFSNNYATRPNLLDGGVA</sequence>
<dbReference type="AlphaFoldDB" id="G0ES80"/>
<dbReference type="Proteomes" id="UP000006798">
    <property type="component" value="Chromosome 1"/>
</dbReference>
<dbReference type="HOGENOM" id="CLU_1101457_0_0_4"/>
<evidence type="ECO:0000256" key="1">
    <source>
        <dbReference type="SAM" id="MobiDB-lite"/>
    </source>
</evidence>
<organism evidence="2 3">
    <name type="scientific">Cupriavidus necator (strain ATCC 43291 / DSM 13513 / CCUG 52238 / LMG 8453 / N-1)</name>
    <name type="common">Ralstonia eutropha</name>
    <dbReference type="NCBI Taxonomy" id="1042878"/>
    <lineage>
        <taxon>Bacteria</taxon>
        <taxon>Pseudomonadati</taxon>
        <taxon>Pseudomonadota</taxon>
        <taxon>Betaproteobacteria</taxon>
        <taxon>Burkholderiales</taxon>
        <taxon>Burkholderiaceae</taxon>
        <taxon>Cupriavidus</taxon>
    </lineage>
</organism>
<evidence type="ECO:0000313" key="3">
    <source>
        <dbReference type="Proteomes" id="UP000006798"/>
    </source>
</evidence>
<accession>G0ES80</accession>
<proteinExistence type="predicted"/>
<dbReference type="KEGG" id="cnc:CNE_1c13490"/>
<reference evidence="2 3" key="1">
    <citation type="journal article" date="2011" name="J. Bacteriol.">
        <title>Complete genome sequence of the type strain Cupriavidus necator N-1.</title>
        <authorList>
            <person name="Poehlein A."/>
            <person name="Kusian B."/>
            <person name="Friedrich B."/>
            <person name="Daniel R."/>
            <person name="Bowien B."/>
        </authorList>
    </citation>
    <scope>NUCLEOTIDE SEQUENCE [LARGE SCALE GENOMIC DNA]</scope>
    <source>
        <strain evidence="3">ATCC 43291 / DSM 13513 / CCUG 52238 / LMG 8453 / N-1</strain>
    </source>
</reference>
<protein>
    <submittedName>
        <fullName evidence="2">Uncharacterized protein</fullName>
    </submittedName>
</protein>